<keyword evidence="2" id="KW-1185">Reference proteome</keyword>
<dbReference type="NCBIfam" id="NF038076">
    <property type="entry name" value="fam_STM4015"/>
    <property type="match status" value="1"/>
</dbReference>
<reference evidence="2" key="1">
    <citation type="journal article" date="2019" name="Int. J. Syst. Evol. Microbiol.">
        <title>The Global Catalogue of Microorganisms (GCM) 10K type strain sequencing project: providing services to taxonomists for standard genome sequencing and annotation.</title>
        <authorList>
            <consortium name="The Broad Institute Genomics Platform"/>
            <consortium name="The Broad Institute Genome Sequencing Center for Infectious Disease"/>
            <person name="Wu L."/>
            <person name="Ma J."/>
        </authorList>
    </citation>
    <scope>NUCLEOTIDE SEQUENCE [LARGE SCALE GENOMIC DNA]</scope>
    <source>
        <strain evidence="2">CCUG 46385</strain>
    </source>
</reference>
<evidence type="ECO:0000313" key="1">
    <source>
        <dbReference type="EMBL" id="MFC4805231.1"/>
    </source>
</evidence>
<proteinExistence type="predicted"/>
<dbReference type="Gene3D" id="3.80.10.10">
    <property type="entry name" value="Ribonuclease Inhibitor"/>
    <property type="match status" value="1"/>
</dbReference>
<dbReference type="SUPFAM" id="SSF52047">
    <property type="entry name" value="RNI-like"/>
    <property type="match status" value="1"/>
</dbReference>
<protein>
    <submittedName>
        <fullName evidence="1">STM4015 family protein</fullName>
    </submittedName>
</protein>
<evidence type="ECO:0000313" key="2">
    <source>
        <dbReference type="Proteomes" id="UP001595916"/>
    </source>
</evidence>
<dbReference type="Proteomes" id="UP001595916">
    <property type="component" value="Unassembled WGS sequence"/>
</dbReference>
<gene>
    <name evidence="1" type="ORF">ACFO4R_09075</name>
</gene>
<accession>A0ABV9QNF6</accession>
<dbReference type="InterPro" id="IPR032675">
    <property type="entry name" value="LRR_dom_sf"/>
</dbReference>
<comment type="caution">
    <text evidence="1">The sequence shown here is derived from an EMBL/GenBank/DDBJ whole genome shotgun (WGS) entry which is preliminary data.</text>
</comment>
<name>A0ABV9QNF6_9FIRM</name>
<sequence>MLKTKKYFYDGDQIYESEEECNASTMAEWILSDPELPELEEIVIGCWGESYDNSIQDLLDAFVAHKDKLQHIKSLFVGDMGFEECEVSWIEQGNYEELLKALVNLSKLTVKGSNGLSFGKIDHSNLEELEIICGGLPGSVMEQIADAHLPNLKKLNLYLGVEDYGFESNPVYIDKLLNSDVIKNLEYLGLGDSEIQDDIVEAIMKLDMLENLKVLDLSNGTLTDKGGALLLENEERLKSLEKLDLTYHFLSNDMMKAFEDSSINAVLDDQQEADEYNGEMWYYPMLTE</sequence>
<dbReference type="InterPro" id="IPR047722">
    <property type="entry name" value="STM4015-like"/>
</dbReference>
<dbReference type="RefSeq" id="WP_379788778.1">
    <property type="nucleotide sequence ID" value="NZ_JBHSHL010000042.1"/>
</dbReference>
<organism evidence="1 2">
    <name type="scientific">Filifactor villosus</name>
    <dbReference type="NCBI Taxonomy" id="29374"/>
    <lineage>
        <taxon>Bacteria</taxon>
        <taxon>Bacillati</taxon>
        <taxon>Bacillota</taxon>
        <taxon>Clostridia</taxon>
        <taxon>Peptostreptococcales</taxon>
        <taxon>Filifactoraceae</taxon>
        <taxon>Filifactor</taxon>
    </lineage>
</organism>
<dbReference type="EMBL" id="JBHSHL010000042">
    <property type="protein sequence ID" value="MFC4805231.1"/>
    <property type="molecule type" value="Genomic_DNA"/>
</dbReference>